<comment type="subcellular location">
    <subcellularLocation>
        <location evidence="2">Endomembrane system</location>
    </subcellularLocation>
    <subcellularLocation>
        <location evidence="1">Membrane</location>
        <topology evidence="1">Single-pass membrane protein</topology>
    </subcellularLocation>
</comment>
<evidence type="ECO:0000256" key="3">
    <source>
        <dbReference type="ARBA" id="ARBA00022692"/>
    </source>
</evidence>
<dbReference type="CDD" id="cd00112">
    <property type="entry name" value="LDLa"/>
    <property type="match status" value="7"/>
</dbReference>
<dbReference type="GO" id="GO:0005886">
    <property type="term" value="C:plasma membrane"/>
    <property type="evidence" value="ECO:0007669"/>
    <property type="project" value="TreeGrafter"/>
</dbReference>
<comment type="caution">
    <text evidence="10">Lacks conserved residue(s) required for the propagation of feature annotation.</text>
</comment>
<feature type="transmembrane region" description="Helical" evidence="11">
    <location>
        <begin position="61"/>
        <end position="86"/>
    </location>
</feature>
<dbReference type="PROSITE" id="PS50068">
    <property type="entry name" value="LDLRA_2"/>
    <property type="match status" value="8"/>
</dbReference>
<evidence type="ECO:0000256" key="8">
    <source>
        <dbReference type="ARBA" id="ARBA00023170"/>
    </source>
</evidence>
<feature type="disulfide bond" evidence="10">
    <location>
        <begin position="519"/>
        <end position="534"/>
    </location>
</feature>
<feature type="disulfide bond" evidence="10">
    <location>
        <begin position="476"/>
        <end position="491"/>
    </location>
</feature>
<dbReference type="PRINTS" id="PR00261">
    <property type="entry name" value="LDLRECEPTOR"/>
</dbReference>
<evidence type="ECO:0000256" key="11">
    <source>
        <dbReference type="SAM" id="Phobius"/>
    </source>
</evidence>
<evidence type="ECO:0000256" key="4">
    <source>
        <dbReference type="ARBA" id="ARBA00022737"/>
    </source>
</evidence>
<keyword evidence="8" id="KW-0675">Receptor</keyword>
<dbReference type="CDD" id="cd00041">
    <property type="entry name" value="CUB"/>
    <property type="match status" value="1"/>
</dbReference>
<dbReference type="Gene3D" id="2.60.120.290">
    <property type="entry name" value="Spermadhesin, CUB domain"/>
    <property type="match status" value="1"/>
</dbReference>
<feature type="disulfide bond" evidence="10">
    <location>
        <begin position="644"/>
        <end position="659"/>
    </location>
</feature>
<evidence type="ECO:0000256" key="10">
    <source>
        <dbReference type="PROSITE-ProRule" id="PRU00124"/>
    </source>
</evidence>
<evidence type="ECO:0000256" key="2">
    <source>
        <dbReference type="ARBA" id="ARBA00004308"/>
    </source>
</evidence>
<dbReference type="PANTHER" id="PTHR22722">
    <property type="entry name" value="LOW-DENSITY LIPOPROTEIN RECEPTOR-RELATED PROTEIN 2-RELATED"/>
    <property type="match status" value="1"/>
</dbReference>
<keyword evidence="5 11" id="KW-1133">Transmembrane helix</keyword>
<dbReference type="SUPFAM" id="SSF57424">
    <property type="entry name" value="LDL receptor-like module"/>
    <property type="match status" value="7"/>
</dbReference>
<dbReference type="InterPro" id="IPR023415">
    <property type="entry name" value="LDLR_class-A_CS"/>
</dbReference>
<dbReference type="GO" id="GO:0012505">
    <property type="term" value="C:endomembrane system"/>
    <property type="evidence" value="ECO:0007669"/>
    <property type="project" value="UniProtKB-SubCell"/>
</dbReference>
<feature type="disulfide bond" evidence="10">
    <location>
        <begin position="685"/>
        <end position="700"/>
    </location>
</feature>
<dbReference type="InterPro" id="IPR002172">
    <property type="entry name" value="LDrepeatLR_classA_rpt"/>
</dbReference>
<name>A0A1I8H564_9PLAT</name>
<evidence type="ECO:0000259" key="12">
    <source>
        <dbReference type="PROSITE" id="PS01180"/>
    </source>
</evidence>
<protein>
    <submittedName>
        <fullName evidence="14">CUB domain-containing protein</fullName>
    </submittedName>
</protein>
<evidence type="ECO:0000313" key="14">
    <source>
        <dbReference type="WBParaSite" id="maker-uti_cns_0004510-snap-gene-0.5-mRNA-1"/>
    </source>
</evidence>
<organism evidence="13 14">
    <name type="scientific">Macrostomum lignano</name>
    <dbReference type="NCBI Taxonomy" id="282301"/>
    <lineage>
        <taxon>Eukaryota</taxon>
        <taxon>Metazoa</taxon>
        <taxon>Spiralia</taxon>
        <taxon>Lophotrochozoa</taxon>
        <taxon>Platyhelminthes</taxon>
        <taxon>Rhabditophora</taxon>
        <taxon>Macrostomorpha</taxon>
        <taxon>Macrostomida</taxon>
        <taxon>Macrostomidae</taxon>
        <taxon>Macrostomum</taxon>
    </lineage>
</organism>
<dbReference type="Pfam" id="PF00057">
    <property type="entry name" value="Ldl_recept_a"/>
    <property type="match status" value="5"/>
</dbReference>
<evidence type="ECO:0000313" key="13">
    <source>
        <dbReference type="Proteomes" id="UP000095280"/>
    </source>
</evidence>
<dbReference type="InterPro" id="IPR036055">
    <property type="entry name" value="LDL_receptor-like_sf"/>
</dbReference>
<keyword evidence="9" id="KW-0325">Glycoprotein</keyword>
<keyword evidence="3 11" id="KW-0812">Transmembrane</keyword>
<dbReference type="AlphaFoldDB" id="A0A1I8H564"/>
<dbReference type="GO" id="GO:0043235">
    <property type="term" value="C:receptor complex"/>
    <property type="evidence" value="ECO:0007669"/>
    <property type="project" value="TreeGrafter"/>
</dbReference>
<evidence type="ECO:0000256" key="7">
    <source>
        <dbReference type="ARBA" id="ARBA00023157"/>
    </source>
</evidence>
<keyword evidence="13" id="KW-1185">Reference proteome</keyword>
<feature type="disulfide bond" evidence="10">
    <location>
        <begin position="559"/>
        <end position="574"/>
    </location>
</feature>
<sequence length="771" mass="83605">MAAVDCRKGAKGFHLNGAGLLSAASSCCGQMSGNCTAAAARKLTCSQGRQGPVRLRWAHGALGFFFLVVLGGTCAALSGLMILLLVSAGQDTIELLLARRTNGAAQKQRESPEQRPLGLISHFVRLFDTKKQKNRDRELHRMLTKAAVDRKRAAAAGWKQMHPARKCPLCLTVSALPHAPSEAGTVAAVAADAAGSQGPTRGTGGQAARALERQETQAAKAAPAQAVSVGGYAAGNLAALLEEKMKREAEIETKRLNEHFLVFGVLAGILSLVAAAGAGTNKPPPASCGTPVISQTSGELLSHSTYAKCEYPRNFKCEWNIKGLTDVPSSRIEFSFAAYEMPRDKPPCDDTHLKFFSGDALDKTLCNGREIPEKFVSSGENVRVVFKSTTDPKGITAKGFHMKWRFVRECQPDDFICKNKECIPKAFQCDGGTGLALRDCVDESDEENCKELSSCPDPKGKLCKNKMKCFTMEQECDGAKDCRDGTDESDCKDVECDASKGLARCKHKKRCYNKKQQECNGVKDCRDNSDEEHCVVQTCTKDQFRCDHKFACVPNNYTCDGVADCNDNSDEKGCEKKTCTADQISCDKGYRCVDKKSQICNGIKECRDGTDESSTHCKVLESCSNPGEVLCGHKFACVAAKKICDGNKDCTDGSDESKCNSDGVTCSATQFKCRTAQCVENSQRCDMKSDCFDNLDEQDCPYKTGQGPPCGLNHIWCRTAKKCVRSSTACNGVDDCGGGDTSDEENCASKPEEACDSRKFHHQVLEHFHNH</sequence>
<dbReference type="PROSITE" id="PS51257">
    <property type="entry name" value="PROKAR_LIPOPROTEIN"/>
    <property type="match status" value="1"/>
</dbReference>
<evidence type="ECO:0000256" key="1">
    <source>
        <dbReference type="ARBA" id="ARBA00004167"/>
    </source>
</evidence>
<evidence type="ECO:0000256" key="6">
    <source>
        <dbReference type="ARBA" id="ARBA00023136"/>
    </source>
</evidence>
<dbReference type="SMART" id="SM00042">
    <property type="entry name" value="CUB"/>
    <property type="match status" value="1"/>
</dbReference>
<feature type="disulfide bond" evidence="10">
    <location>
        <begin position="410"/>
        <end position="422"/>
    </location>
</feature>
<dbReference type="InterPro" id="IPR000859">
    <property type="entry name" value="CUB_dom"/>
</dbReference>
<dbReference type="PANTHER" id="PTHR22722:SF15">
    <property type="entry name" value="LOW-DENSITY LIPOPROTEIN RECEPTOR-RELATED"/>
    <property type="match status" value="1"/>
</dbReference>
<dbReference type="SUPFAM" id="SSF49854">
    <property type="entry name" value="Spermadhesin, CUB domain"/>
    <property type="match status" value="1"/>
</dbReference>
<dbReference type="PROSITE" id="PS01180">
    <property type="entry name" value="CUB"/>
    <property type="match status" value="1"/>
</dbReference>
<dbReference type="InterPro" id="IPR051221">
    <property type="entry name" value="LDLR-related"/>
</dbReference>
<dbReference type="FunFam" id="4.10.400.10:FF:000045">
    <property type="entry name" value="Low-density lipoprotein receptor-related protein 2"/>
    <property type="match status" value="1"/>
</dbReference>
<dbReference type="PROSITE" id="PS01209">
    <property type="entry name" value="LDLRA_1"/>
    <property type="match status" value="2"/>
</dbReference>
<feature type="disulfide bond" evidence="10">
    <location>
        <begin position="666"/>
        <end position="678"/>
    </location>
</feature>
<accession>A0A1I8H564</accession>
<proteinExistence type="predicted"/>
<evidence type="ECO:0000256" key="5">
    <source>
        <dbReference type="ARBA" id="ARBA00022989"/>
    </source>
</evidence>
<dbReference type="InterPro" id="IPR035914">
    <property type="entry name" value="Sperma_CUB_dom_sf"/>
</dbReference>
<feature type="domain" description="CUB" evidence="12">
    <location>
        <begin position="288"/>
        <end position="407"/>
    </location>
</feature>
<keyword evidence="4" id="KW-0677">Repeat</keyword>
<dbReference type="Gene3D" id="4.10.400.10">
    <property type="entry name" value="Low-density Lipoprotein Receptor"/>
    <property type="match status" value="8"/>
</dbReference>
<feature type="disulfide bond" evidence="10">
    <location>
        <begin position="673"/>
        <end position="691"/>
    </location>
</feature>
<dbReference type="SMART" id="SM00192">
    <property type="entry name" value="LDLa"/>
    <property type="match status" value="8"/>
</dbReference>
<dbReference type="Proteomes" id="UP000095280">
    <property type="component" value="Unplaced"/>
</dbReference>
<keyword evidence="6 11" id="KW-0472">Membrane</keyword>
<evidence type="ECO:0000256" key="9">
    <source>
        <dbReference type="ARBA" id="ARBA00023180"/>
    </source>
</evidence>
<keyword evidence="7 10" id="KW-1015">Disulfide bond</keyword>
<dbReference type="WBParaSite" id="maker-uti_cns_0004510-snap-gene-0.5-mRNA-1">
    <property type="protein sequence ID" value="maker-uti_cns_0004510-snap-gene-0.5-mRNA-1"/>
    <property type="gene ID" value="maker-uti_cns_0004510-snap-gene-0.5"/>
</dbReference>
<reference evidence="14" key="1">
    <citation type="submission" date="2016-11" db="UniProtKB">
        <authorList>
            <consortium name="WormBaseParasite"/>
        </authorList>
    </citation>
    <scope>IDENTIFICATION</scope>
</reference>